<dbReference type="AlphaFoldDB" id="A0ABD2XKL9"/>
<gene>
    <name evidence="1" type="ORF">TKK_002366</name>
</gene>
<accession>A0ABD2XKL9</accession>
<protein>
    <submittedName>
        <fullName evidence="1">Uncharacterized protein</fullName>
    </submittedName>
</protein>
<dbReference type="EMBL" id="JBJJXI010000021">
    <property type="protein sequence ID" value="KAL3405342.1"/>
    <property type="molecule type" value="Genomic_DNA"/>
</dbReference>
<evidence type="ECO:0000313" key="2">
    <source>
        <dbReference type="Proteomes" id="UP001627154"/>
    </source>
</evidence>
<proteinExistence type="predicted"/>
<dbReference type="Proteomes" id="UP001627154">
    <property type="component" value="Unassembled WGS sequence"/>
</dbReference>
<evidence type="ECO:0000313" key="1">
    <source>
        <dbReference type="EMBL" id="KAL3405342.1"/>
    </source>
</evidence>
<sequence length="192" mass="22663">MDSKRKCTFTPFSFDDPETPRSPSVLVPESCRSMREQVKAVEKNLNDWQAYHDIGLRLLKIICNVTDETLPDELVQPCEKLDEVCDKLDAIVTNLKAILNKMKAIAELQKDRGPLFRTWETKRFVEITEEIYESYRKEAEEKRIIHEIAPRQFTRKDRVSNCSMWRVQPLIDLAETNRNVGYMLWEIEEILR</sequence>
<reference evidence="1 2" key="1">
    <citation type="journal article" date="2024" name="bioRxiv">
        <title>A reference genome for Trichogramma kaykai: A tiny desert-dwelling parasitoid wasp with competing sex-ratio distorters.</title>
        <authorList>
            <person name="Culotta J."/>
            <person name="Lindsey A.R."/>
        </authorList>
    </citation>
    <scope>NUCLEOTIDE SEQUENCE [LARGE SCALE GENOMIC DNA]</scope>
    <source>
        <strain evidence="2">KSX58</strain>
        <tissue evidence="1">Whole organism</tissue>
    </source>
</reference>
<comment type="caution">
    <text evidence="1">The sequence shown here is derived from an EMBL/GenBank/DDBJ whole genome shotgun (WGS) entry which is preliminary data.</text>
</comment>
<organism evidence="1 2">
    <name type="scientific">Trichogramma kaykai</name>
    <dbReference type="NCBI Taxonomy" id="54128"/>
    <lineage>
        <taxon>Eukaryota</taxon>
        <taxon>Metazoa</taxon>
        <taxon>Ecdysozoa</taxon>
        <taxon>Arthropoda</taxon>
        <taxon>Hexapoda</taxon>
        <taxon>Insecta</taxon>
        <taxon>Pterygota</taxon>
        <taxon>Neoptera</taxon>
        <taxon>Endopterygota</taxon>
        <taxon>Hymenoptera</taxon>
        <taxon>Apocrita</taxon>
        <taxon>Proctotrupomorpha</taxon>
        <taxon>Chalcidoidea</taxon>
        <taxon>Trichogrammatidae</taxon>
        <taxon>Trichogramma</taxon>
    </lineage>
</organism>
<keyword evidence="2" id="KW-1185">Reference proteome</keyword>
<name>A0ABD2XKL9_9HYME</name>